<dbReference type="Pfam" id="PF08872">
    <property type="entry name" value="KGK"/>
    <property type="match status" value="1"/>
</dbReference>
<comment type="caution">
    <text evidence="1">The sequence shown here is derived from an EMBL/GenBank/DDBJ whole genome shotgun (WGS) entry which is preliminary data.</text>
</comment>
<name>A0ABT6F033_9SYNE</name>
<reference evidence="1" key="1">
    <citation type="journal article" date="2022" name="Genome Biol. Evol.">
        <title>A New Gene Family Diagnostic for Intracellular Biomineralization of Amorphous Ca Carbonates by Cyanobacteria.</title>
        <authorList>
            <person name="Benzerara K."/>
            <person name="Duprat E."/>
            <person name="Bitard-Feildel T."/>
            <person name="Caumes G."/>
            <person name="Cassier-Chauvat C."/>
            <person name="Chauvat F."/>
            <person name="Dezi M."/>
            <person name="Diop S.I."/>
            <person name="Gaschignard G."/>
            <person name="Gorgen S."/>
            <person name="Gugger M."/>
            <person name="Lopez-Garcia P."/>
            <person name="Millet M."/>
            <person name="Skouri-Panet F."/>
            <person name="Moreira D."/>
            <person name="Callebaut I."/>
        </authorList>
    </citation>
    <scope>NUCLEOTIDE SEQUENCE</scope>
    <source>
        <strain evidence="1">G9</strain>
    </source>
</reference>
<dbReference type="RefSeq" id="WP_277867064.1">
    <property type="nucleotide sequence ID" value="NZ_JAKKUT010000002.1"/>
</dbReference>
<dbReference type="EMBL" id="JAKKUT010000002">
    <property type="protein sequence ID" value="MDG2991184.1"/>
    <property type="molecule type" value="Genomic_DNA"/>
</dbReference>
<evidence type="ECO:0000313" key="1">
    <source>
        <dbReference type="EMBL" id="MDG2991184.1"/>
    </source>
</evidence>
<evidence type="ECO:0000313" key="2">
    <source>
        <dbReference type="Proteomes" id="UP001154265"/>
    </source>
</evidence>
<dbReference type="InterPro" id="IPR014971">
    <property type="entry name" value="KGK"/>
</dbReference>
<keyword evidence="2" id="KW-1185">Reference proteome</keyword>
<evidence type="ECO:0008006" key="3">
    <source>
        <dbReference type="Google" id="ProtNLM"/>
    </source>
</evidence>
<reference evidence="1" key="2">
    <citation type="submission" date="2022-01" db="EMBL/GenBank/DDBJ databases">
        <authorList>
            <person name="Zivanovic Y."/>
            <person name="Moreira D."/>
            <person name="Lopez-Garcia P."/>
        </authorList>
    </citation>
    <scope>NUCLEOTIDE SEQUENCE</scope>
    <source>
        <strain evidence="1">G9</strain>
    </source>
</reference>
<dbReference type="Proteomes" id="UP001154265">
    <property type="component" value="Unassembled WGS sequence"/>
</dbReference>
<proteinExistence type="predicted"/>
<gene>
    <name evidence="1" type="ORF">L3556_09620</name>
</gene>
<accession>A0ABT6F033</accession>
<protein>
    <recommendedName>
        <fullName evidence="3">KGK domain-containing protein</fullName>
    </recommendedName>
</protein>
<organism evidence="1 2">
    <name type="scientific">Candidatus Synechococcus calcipolaris G9</name>
    <dbReference type="NCBI Taxonomy" id="1497997"/>
    <lineage>
        <taxon>Bacteria</taxon>
        <taxon>Bacillati</taxon>
        <taxon>Cyanobacteriota</taxon>
        <taxon>Cyanophyceae</taxon>
        <taxon>Synechococcales</taxon>
        <taxon>Synechococcaceae</taxon>
        <taxon>Synechococcus</taxon>
    </lineage>
</organism>
<sequence>MNPLQPDEVIRLNQDNVEINKVLAQYFTQKLFHPKDIILALARDSNFAELLMRGIVFEVMHIDKAGWQKGTLKLELNFYPDADNKSVSPLDKLS</sequence>